<reference evidence="2 3" key="1">
    <citation type="submission" date="2024-08" db="EMBL/GenBank/DDBJ databases">
        <authorList>
            <person name="Cucini C."/>
            <person name="Frati F."/>
        </authorList>
    </citation>
    <scope>NUCLEOTIDE SEQUENCE [LARGE SCALE GENOMIC DNA]</scope>
</reference>
<evidence type="ECO:0000313" key="2">
    <source>
        <dbReference type="EMBL" id="CAL8112792.1"/>
    </source>
</evidence>
<evidence type="ECO:0000256" key="1">
    <source>
        <dbReference type="SAM" id="SignalP"/>
    </source>
</evidence>
<feature type="chain" id="PRO_5046649780" evidence="1">
    <location>
        <begin position="26"/>
        <end position="185"/>
    </location>
</feature>
<name>A0ABP1QXA1_9HEXA</name>
<comment type="caution">
    <text evidence="2">The sequence shown here is derived from an EMBL/GenBank/DDBJ whole genome shotgun (WGS) entry which is preliminary data.</text>
</comment>
<proteinExistence type="predicted"/>
<evidence type="ECO:0000313" key="3">
    <source>
        <dbReference type="Proteomes" id="UP001642540"/>
    </source>
</evidence>
<sequence>MHPRSLKISFLSLLVVLILIENCTAGKRKKHKDDDDDDDDPDCYPGRNCIPGCYCAGEECRPYDAPKTHQHGKWACRPFNYPKWKVWKKGPKDDIGNSTVIVMAHHLSEKSDHLTSLLATSNFTTFEFQDLTSTLAKDAFENGTNTEQLLPSHVLSTSTPQFLSKLWNSDTISNSTSTNETETNT</sequence>
<accession>A0ABP1QXA1</accession>
<gene>
    <name evidence="2" type="ORF">ODALV1_LOCUS15784</name>
</gene>
<keyword evidence="3" id="KW-1185">Reference proteome</keyword>
<organism evidence="2 3">
    <name type="scientific">Orchesella dallaii</name>
    <dbReference type="NCBI Taxonomy" id="48710"/>
    <lineage>
        <taxon>Eukaryota</taxon>
        <taxon>Metazoa</taxon>
        <taxon>Ecdysozoa</taxon>
        <taxon>Arthropoda</taxon>
        <taxon>Hexapoda</taxon>
        <taxon>Collembola</taxon>
        <taxon>Entomobryomorpha</taxon>
        <taxon>Entomobryoidea</taxon>
        <taxon>Orchesellidae</taxon>
        <taxon>Orchesellinae</taxon>
        <taxon>Orchesella</taxon>
    </lineage>
</organism>
<dbReference type="Proteomes" id="UP001642540">
    <property type="component" value="Unassembled WGS sequence"/>
</dbReference>
<feature type="signal peptide" evidence="1">
    <location>
        <begin position="1"/>
        <end position="25"/>
    </location>
</feature>
<dbReference type="EMBL" id="CAXLJM020000049">
    <property type="protein sequence ID" value="CAL8112792.1"/>
    <property type="molecule type" value="Genomic_DNA"/>
</dbReference>
<protein>
    <submittedName>
        <fullName evidence="2">Uncharacterized protein</fullName>
    </submittedName>
</protein>
<keyword evidence="1" id="KW-0732">Signal</keyword>